<evidence type="ECO:0000256" key="2">
    <source>
        <dbReference type="ARBA" id="ARBA00022475"/>
    </source>
</evidence>
<dbReference type="RefSeq" id="WP_038606503.1">
    <property type="nucleotide sequence ID" value="NZ_CP008944.1"/>
</dbReference>
<organism evidence="9 10">
    <name type="scientific">Corynebacterium atypicum</name>
    <dbReference type="NCBI Taxonomy" id="191610"/>
    <lineage>
        <taxon>Bacteria</taxon>
        <taxon>Bacillati</taxon>
        <taxon>Actinomycetota</taxon>
        <taxon>Actinomycetes</taxon>
        <taxon>Mycobacteriales</taxon>
        <taxon>Corynebacteriaceae</taxon>
        <taxon>Corynebacterium</taxon>
    </lineage>
</organism>
<comment type="subcellular location">
    <subcellularLocation>
        <location evidence="1">Cell membrane</location>
        <topology evidence="1">Multi-pass membrane protein</topology>
    </subcellularLocation>
</comment>
<keyword evidence="2" id="KW-1003">Cell membrane</keyword>
<name>A0ABM5QP90_9CORY</name>
<feature type="transmembrane region" description="Helical" evidence="7">
    <location>
        <begin position="107"/>
        <end position="125"/>
    </location>
</feature>
<dbReference type="PANTHER" id="PTHR40077:SF2">
    <property type="entry name" value="MEMBRANE PROTEIN"/>
    <property type="match status" value="1"/>
</dbReference>
<feature type="region of interest" description="Disordered" evidence="6">
    <location>
        <begin position="1"/>
        <end position="35"/>
    </location>
</feature>
<protein>
    <submittedName>
        <fullName evidence="9">Membrane protein</fullName>
    </submittedName>
</protein>
<evidence type="ECO:0000256" key="7">
    <source>
        <dbReference type="SAM" id="Phobius"/>
    </source>
</evidence>
<evidence type="ECO:0000259" key="8">
    <source>
        <dbReference type="Pfam" id="PF12823"/>
    </source>
</evidence>
<keyword evidence="5 7" id="KW-0472">Membrane</keyword>
<sequence length="140" mass="15988">MTSPTPSEGPQNEPAAEKASAAGQKQRPRVHPERQRRVRQALTIFSIAAWTTGVMLLLLCVRMTMEYLLHMDLPSWATWVAIVHGWCYIAFVLATLNLGLKARWKPATWVITAISGVVPFLSFFVEHWRRQEVTKKFQLN</sequence>
<evidence type="ECO:0000256" key="5">
    <source>
        <dbReference type="ARBA" id="ARBA00023136"/>
    </source>
</evidence>
<dbReference type="PANTHER" id="PTHR40077">
    <property type="entry name" value="MEMBRANE PROTEIN-RELATED"/>
    <property type="match status" value="1"/>
</dbReference>
<evidence type="ECO:0000256" key="1">
    <source>
        <dbReference type="ARBA" id="ARBA00004651"/>
    </source>
</evidence>
<feature type="domain" description="DUF3817" evidence="8">
    <location>
        <begin position="42"/>
        <end position="130"/>
    </location>
</feature>
<keyword evidence="4 7" id="KW-1133">Transmembrane helix</keyword>
<dbReference type="InterPro" id="IPR023845">
    <property type="entry name" value="DUF3817_TM"/>
</dbReference>
<evidence type="ECO:0000313" key="10">
    <source>
        <dbReference type="Proteomes" id="UP000028504"/>
    </source>
</evidence>
<keyword evidence="10" id="KW-1185">Reference proteome</keyword>
<feature type="compositionally biased region" description="Polar residues" evidence="6">
    <location>
        <begin position="1"/>
        <end position="10"/>
    </location>
</feature>
<feature type="transmembrane region" description="Helical" evidence="7">
    <location>
        <begin position="76"/>
        <end position="100"/>
    </location>
</feature>
<proteinExistence type="predicted"/>
<dbReference type="NCBIfam" id="TIGR03954">
    <property type="entry name" value="integ_memb_HG"/>
    <property type="match status" value="1"/>
</dbReference>
<gene>
    <name evidence="9" type="ORF">CATYP_08445</name>
</gene>
<feature type="transmembrane region" description="Helical" evidence="7">
    <location>
        <begin position="41"/>
        <end position="64"/>
    </location>
</feature>
<evidence type="ECO:0000256" key="6">
    <source>
        <dbReference type="SAM" id="MobiDB-lite"/>
    </source>
</evidence>
<dbReference type="Pfam" id="PF12823">
    <property type="entry name" value="DUF3817"/>
    <property type="match status" value="1"/>
</dbReference>
<dbReference type="EMBL" id="CP008944">
    <property type="protein sequence ID" value="AIG64597.1"/>
    <property type="molecule type" value="Genomic_DNA"/>
</dbReference>
<evidence type="ECO:0000313" key="9">
    <source>
        <dbReference type="EMBL" id="AIG64597.1"/>
    </source>
</evidence>
<evidence type="ECO:0000256" key="3">
    <source>
        <dbReference type="ARBA" id="ARBA00022692"/>
    </source>
</evidence>
<evidence type="ECO:0000256" key="4">
    <source>
        <dbReference type="ARBA" id="ARBA00022989"/>
    </source>
</evidence>
<keyword evidence="3 7" id="KW-0812">Transmembrane</keyword>
<reference evidence="9 10" key="1">
    <citation type="submission" date="2014-07" db="EMBL/GenBank/DDBJ databases">
        <title>Complete genome sequence of Corynebacterium atypicum DSM 44849: identifiction of the mycolic acid biosynthesis genes.</title>
        <authorList>
            <person name="Tippelt A."/>
            <person name="Mollmann S."/>
            <person name="Albersmeier A."/>
            <person name="Jaenicke S."/>
            <person name="Ruckert C."/>
            <person name="Tauch A."/>
        </authorList>
    </citation>
    <scope>NUCLEOTIDE SEQUENCE [LARGE SCALE GENOMIC DNA]</scope>
    <source>
        <strain evidence="9 10">R2070</strain>
    </source>
</reference>
<dbReference type="Proteomes" id="UP000028504">
    <property type="component" value="Chromosome"/>
</dbReference>
<accession>A0ABM5QP90</accession>